<evidence type="ECO:0000256" key="2">
    <source>
        <dbReference type="ARBA" id="ARBA00009142"/>
    </source>
</evidence>
<evidence type="ECO:0000256" key="4">
    <source>
        <dbReference type="ARBA" id="ARBA00022475"/>
    </source>
</evidence>
<evidence type="ECO:0000256" key="8">
    <source>
        <dbReference type="RuleBase" id="RU363041"/>
    </source>
</evidence>
<feature type="transmembrane region" description="Helical" evidence="8">
    <location>
        <begin position="192"/>
        <end position="209"/>
    </location>
</feature>
<evidence type="ECO:0000256" key="9">
    <source>
        <dbReference type="SAM" id="SignalP"/>
    </source>
</evidence>
<evidence type="ECO:0000313" key="11">
    <source>
        <dbReference type="Proteomes" id="UP000053947"/>
    </source>
</evidence>
<keyword evidence="7 8" id="KW-0472">Membrane</keyword>
<sequence>MTPIMFAFFAASFAAAAVASVTAFGTATLLIPVASLILDLRQAIVLVAFFHFFSNAFRLMSLWRHIDRHTALLYGVPAVVFAFIGAWLFGNIETGALSLIFAVFIIAFAVFSLIKPDFRLPDSDRTLVTGGVLSGLSAGLLGLAGAIRSMFLISTKMSKETYVATAAAISVVVDITRISVYTANRELSGENYWLILPLIAIAFGGTYVGTRVLKNISHRTVRFSVLFLLIIIGIQTILAELR</sequence>
<evidence type="ECO:0000256" key="7">
    <source>
        <dbReference type="ARBA" id="ARBA00023136"/>
    </source>
</evidence>
<feature type="chain" id="PRO_5006902697" description="Probable membrane transporter protein" evidence="9">
    <location>
        <begin position="20"/>
        <end position="242"/>
    </location>
</feature>
<comment type="similarity">
    <text evidence="2 8">Belongs to the 4-toluene sulfonate uptake permease (TSUP) (TC 2.A.102) family.</text>
</comment>
<proteinExistence type="inferred from homology"/>
<dbReference type="GO" id="GO:0005886">
    <property type="term" value="C:plasma membrane"/>
    <property type="evidence" value="ECO:0007669"/>
    <property type="project" value="UniProtKB-SubCell"/>
</dbReference>
<feature type="transmembrane region" description="Helical" evidence="8">
    <location>
        <begin position="126"/>
        <end position="147"/>
    </location>
</feature>
<dbReference type="Proteomes" id="UP000053947">
    <property type="component" value="Unassembled WGS sequence"/>
</dbReference>
<evidence type="ECO:0000256" key="6">
    <source>
        <dbReference type="ARBA" id="ARBA00022989"/>
    </source>
</evidence>
<keyword evidence="3" id="KW-0813">Transport</keyword>
<dbReference type="EMBL" id="LFDV01000001">
    <property type="protein sequence ID" value="KTB49146.1"/>
    <property type="molecule type" value="Genomic_DNA"/>
</dbReference>
<evidence type="ECO:0000256" key="5">
    <source>
        <dbReference type="ARBA" id="ARBA00022692"/>
    </source>
</evidence>
<dbReference type="InterPro" id="IPR002781">
    <property type="entry name" value="TM_pro_TauE-like"/>
</dbReference>
<feature type="transmembrane region" description="Helical" evidence="8">
    <location>
        <begin position="221"/>
        <end position="241"/>
    </location>
</feature>
<dbReference type="PANTHER" id="PTHR30269">
    <property type="entry name" value="TRANSMEMBRANE PROTEIN YFCA"/>
    <property type="match status" value="1"/>
</dbReference>
<keyword evidence="6 8" id="KW-1133">Transmembrane helix</keyword>
<organism evidence="10 11">
    <name type="scientific">Dehalogenimonas alkenigignens</name>
    <dbReference type="NCBI Taxonomy" id="1217799"/>
    <lineage>
        <taxon>Bacteria</taxon>
        <taxon>Bacillati</taxon>
        <taxon>Chloroflexota</taxon>
        <taxon>Dehalococcoidia</taxon>
        <taxon>Dehalococcoidales</taxon>
        <taxon>Dehalococcoidaceae</taxon>
        <taxon>Dehalogenimonas</taxon>
    </lineage>
</organism>
<dbReference type="AlphaFoldDB" id="A0A0W0GKR0"/>
<dbReference type="PANTHER" id="PTHR30269:SF37">
    <property type="entry name" value="MEMBRANE TRANSPORTER PROTEIN"/>
    <property type="match status" value="1"/>
</dbReference>
<feature type="transmembrane region" description="Helical" evidence="8">
    <location>
        <begin position="162"/>
        <end position="180"/>
    </location>
</feature>
<comment type="subcellular location">
    <subcellularLocation>
        <location evidence="1 8">Cell membrane</location>
        <topology evidence="1 8">Multi-pass membrane protein</topology>
    </subcellularLocation>
</comment>
<dbReference type="RefSeq" id="WP_058437615.1">
    <property type="nucleotide sequence ID" value="NZ_QEFQ01000004.1"/>
</dbReference>
<reference evidence="10 11" key="1">
    <citation type="submission" date="2015-06" db="EMBL/GenBank/DDBJ databases">
        <title>Genome sequence of the organohalide-respiring Dehalogenimonas alkenigignens type strain (IP3-3T).</title>
        <authorList>
            <person name="Key T.A."/>
            <person name="Richmond D.P."/>
            <person name="Bowman K.S."/>
            <person name="Cho Y.-J."/>
            <person name="Chun J."/>
            <person name="da Costa M.S."/>
            <person name="Rainey F.A."/>
            <person name="Moe W.M."/>
        </authorList>
    </citation>
    <scope>NUCLEOTIDE SEQUENCE [LARGE SCALE GENOMIC DNA]</scope>
    <source>
        <strain evidence="10 11">IP3-3</strain>
    </source>
</reference>
<comment type="caution">
    <text evidence="10">The sequence shown here is derived from an EMBL/GenBank/DDBJ whole genome shotgun (WGS) entry which is preliminary data.</text>
</comment>
<evidence type="ECO:0000256" key="1">
    <source>
        <dbReference type="ARBA" id="ARBA00004651"/>
    </source>
</evidence>
<dbReference type="InterPro" id="IPR052017">
    <property type="entry name" value="TSUP"/>
</dbReference>
<accession>A0A0W0GKR0</accession>
<dbReference type="OrthoDB" id="8480055at2"/>
<keyword evidence="5 8" id="KW-0812">Transmembrane</keyword>
<name>A0A0W0GKR0_9CHLR</name>
<keyword evidence="11" id="KW-1185">Reference proteome</keyword>
<dbReference type="STRING" id="1217799.DEALK_00580"/>
<protein>
    <recommendedName>
        <fullName evidence="8">Probable membrane transporter protein</fullName>
    </recommendedName>
</protein>
<gene>
    <name evidence="10" type="ORF">DEALK_00580</name>
</gene>
<evidence type="ECO:0000256" key="3">
    <source>
        <dbReference type="ARBA" id="ARBA00022448"/>
    </source>
</evidence>
<keyword evidence="4 8" id="KW-1003">Cell membrane</keyword>
<feature type="transmembrane region" description="Helical" evidence="8">
    <location>
        <begin position="71"/>
        <end position="90"/>
    </location>
</feature>
<evidence type="ECO:0000313" key="10">
    <source>
        <dbReference type="EMBL" id="KTB49146.1"/>
    </source>
</evidence>
<dbReference type="Pfam" id="PF01925">
    <property type="entry name" value="TauE"/>
    <property type="match status" value="1"/>
</dbReference>
<keyword evidence="9" id="KW-0732">Signal</keyword>
<feature type="transmembrane region" description="Helical" evidence="8">
    <location>
        <begin position="96"/>
        <end position="114"/>
    </location>
</feature>
<feature type="signal peptide" evidence="9">
    <location>
        <begin position="1"/>
        <end position="19"/>
    </location>
</feature>